<dbReference type="SUPFAM" id="SSF161098">
    <property type="entry name" value="MetI-like"/>
    <property type="match status" value="1"/>
</dbReference>
<gene>
    <name evidence="9" type="ORF">U732_1903</name>
</gene>
<keyword evidence="6 7" id="KW-0472">Membrane</keyword>
<evidence type="ECO:0000313" key="9">
    <source>
        <dbReference type="EMBL" id="KIE46056.1"/>
    </source>
</evidence>
<dbReference type="PROSITE" id="PS50928">
    <property type="entry name" value="ABC_TM1"/>
    <property type="match status" value="1"/>
</dbReference>
<dbReference type="Gene3D" id="1.10.3720.10">
    <property type="entry name" value="MetI-like"/>
    <property type="match status" value="1"/>
</dbReference>
<evidence type="ECO:0000256" key="3">
    <source>
        <dbReference type="ARBA" id="ARBA00022475"/>
    </source>
</evidence>
<keyword evidence="4 7" id="KW-0812">Transmembrane</keyword>
<feature type="transmembrane region" description="Helical" evidence="7">
    <location>
        <begin position="192"/>
        <end position="221"/>
    </location>
</feature>
<dbReference type="PANTHER" id="PTHR43386">
    <property type="entry name" value="OLIGOPEPTIDE TRANSPORT SYSTEM PERMEASE PROTEIN APPC"/>
    <property type="match status" value="1"/>
</dbReference>
<dbReference type="GO" id="GO:0005886">
    <property type="term" value="C:plasma membrane"/>
    <property type="evidence" value="ECO:0007669"/>
    <property type="project" value="UniProtKB-SubCell"/>
</dbReference>
<keyword evidence="10" id="KW-1185">Reference proteome</keyword>
<dbReference type="STRING" id="29341.RSJ17_16005"/>
<dbReference type="InterPro" id="IPR050366">
    <property type="entry name" value="BP-dependent_transpt_permease"/>
</dbReference>
<feature type="domain" description="ABC transmembrane type-1" evidence="8">
    <location>
        <begin position="75"/>
        <end position="264"/>
    </location>
</feature>
<proteinExistence type="inferred from homology"/>
<feature type="transmembrane region" description="Helical" evidence="7">
    <location>
        <begin position="77"/>
        <end position="103"/>
    </location>
</feature>
<accession>A0A0C1R6F0</accession>
<evidence type="ECO:0000259" key="8">
    <source>
        <dbReference type="PROSITE" id="PS50928"/>
    </source>
</evidence>
<evidence type="ECO:0000256" key="2">
    <source>
        <dbReference type="ARBA" id="ARBA00022448"/>
    </source>
</evidence>
<feature type="transmembrane region" description="Helical" evidence="7">
    <location>
        <begin position="110"/>
        <end position="134"/>
    </location>
</feature>
<feature type="transmembrane region" description="Helical" evidence="7">
    <location>
        <begin position="140"/>
        <end position="157"/>
    </location>
</feature>
<dbReference type="InterPro" id="IPR025966">
    <property type="entry name" value="OppC_N"/>
</dbReference>
<comment type="caution">
    <text evidence="9">The sequence shown here is derived from an EMBL/GenBank/DDBJ whole genome shotgun (WGS) entry which is preliminary data.</text>
</comment>
<evidence type="ECO:0000256" key="5">
    <source>
        <dbReference type="ARBA" id="ARBA00022989"/>
    </source>
</evidence>
<evidence type="ECO:0000256" key="1">
    <source>
        <dbReference type="ARBA" id="ARBA00004651"/>
    </source>
</evidence>
<comment type="similarity">
    <text evidence="7">Belongs to the binding-protein-dependent transport system permease family.</text>
</comment>
<dbReference type="CDD" id="cd06261">
    <property type="entry name" value="TM_PBP2"/>
    <property type="match status" value="1"/>
</dbReference>
<evidence type="ECO:0000256" key="4">
    <source>
        <dbReference type="ARBA" id="ARBA00022692"/>
    </source>
</evidence>
<dbReference type="InterPro" id="IPR000515">
    <property type="entry name" value="MetI-like"/>
</dbReference>
<dbReference type="Proteomes" id="UP000031366">
    <property type="component" value="Unassembled WGS sequence"/>
</dbReference>
<keyword evidence="2 7" id="KW-0813">Transport</keyword>
<dbReference type="GO" id="GO:0055085">
    <property type="term" value="P:transmembrane transport"/>
    <property type="evidence" value="ECO:0007669"/>
    <property type="project" value="InterPro"/>
</dbReference>
<dbReference type="Pfam" id="PF00528">
    <property type="entry name" value="BPD_transp_1"/>
    <property type="match status" value="1"/>
</dbReference>
<sequence length="282" mass="30841">MVKKFNKIKSIPLIYKIAFIALIAMILIGIFAPVLAPYDPNAVDMTKRLQSISKEHFLGTDALGRDVFSRILYGARISIFLATLATICTMFLGTTIGVIAGYFGGILDSIIQVLVSIFQGLPGLSFMIAIAGVLGPGIKSLIIAIVVTSWAGFSRVVRGEVLKIKEENYIEGARALGASNFYIIIHHILPNIFAPFIVLFTVRIGKVVLSMASLSFLGLGIQPPQADWGVMVNDAKTYFRSYPHLLLAPGSCIMLLCCSINLIGDGLRDLFDEKKDFFNQYL</sequence>
<keyword evidence="3" id="KW-1003">Cell membrane</keyword>
<evidence type="ECO:0000256" key="7">
    <source>
        <dbReference type="RuleBase" id="RU363032"/>
    </source>
</evidence>
<protein>
    <submittedName>
        <fullName evidence="9">Binding--dependent transport system inner membrane component family protein</fullName>
    </submittedName>
</protein>
<name>A0A0C1R6F0_9CLOT</name>
<dbReference type="EMBL" id="AYSO01000017">
    <property type="protein sequence ID" value="KIE46056.1"/>
    <property type="molecule type" value="Genomic_DNA"/>
</dbReference>
<reference evidence="9 10" key="1">
    <citation type="journal article" date="2015" name="Infect. Genet. Evol.">
        <title>Genomic sequences of six botulinum neurotoxin-producing strains representing three clostridial species illustrate the mobility and diversity of botulinum neurotoxin genes.</title>
        <authorList>
            <person name="Smith T.J."/>
            <person name="Hill K.K."/>
            <person name="Xie G."/>
            <person name="Foley B.T."/>
            <person name="Williamson C.H."/>
            <person name="Foster J.T."/>
            <person name="Johnson S.L."/>
            <person name="Chertkov O."/>
            <person name="Teshima H."/>
            <person name="Gibbons H.S."/>
            <person name="Johnsky L.A."/>
            <person name="Karavis M.A."/>
            <person name="Smith L.A."/>
        </authorList>
    </citation>
    <scope>NUCLEOTIDE SEQUENCE [LARGE SCALE GENOMIC DNA]</scope>
    <source>
        <strain evidence="9 10">CDC 2741</strain>
    </source>
</reference>
<dbReference type="OrthoDB" id="9783218at2"/>
<organism evidence="9 10">
    <name type="scientific">Clostridium argentinense CDC 2741</name>
    <dbReference type="NCBI Taxonomy" id="1418104"/>
    <lineage>
        <taxon>Bacteria</taxon>
        <taxon>Bacillati</taxon>
        <taxon>Bacillota</taxon>
        <taxon>Clostridia</taxon>
        <taxon>Eubacteriales</taxon>
        <taxon>Clostridiaceae</taxon>
        <taxon>Clostridium</taxon>
    </lineage>
</organism>
<dbReference type="AlphaFoldDB" id="A0A0C1R6F0"/>
<dbReference type="InterPro" id="IPR035906">
    <property type="entry name" value="MetI-like_sf"/>
</dbReference>
<evidence type="ECO:0000313" key="10">
    <source>
        <dbReference type="Proteomes" id="UP000031366"/>
    </source>
</evidence>
<feature type="transmembrane region" description="Helical" evidence="7">
    <location>
        <begin position="12"/>
        <end position="36"/>
    </location>
</feature>
<dbReference type="PANTHER" id="PTHR43386:SF1">
    <property type="entry name" value="D,D-DIPEPTIDE TRANSPORT SYSTEM PERMEASE PROTEIN DDPC-RELATED"/>
    <property type="match status" value="1"/>
</dbReference>
<dbReference type="Pfam" id="PF12911">
    <property type="entry name" value="OppC_N"/>
    <property type="match status" value="1"/>
</dbReference>
<comment type="subcellular location">
    <subcellularLocation>
        <location evidence="1 7">Cell membrane</location>
        <topology evidence="1 7">Multi-pass membrane protein</topology>
    </subcellularLocation>
</comment>
<keyword evidence="5 7" id="KW-1133">Transmembrane helix</keyword>
<dbReference type="RefSeq" id="WP_039633826.1">
    <property type="nucleotide sequence ID" value="NZ_AYSO01000017.1"/>
</dbReference>
<feature type="transmembrane region" description="Helical" evidence="7">
    <location>
        <begin position="241"/>
        <end position="264"/>
    </location>
</feature>
<evidence type="ECO:0000256" key="6">
    <source>
        <dbReference type="ARBA" id="ARBA00023136"/>
    </source>
</evidence>